<evidence type="ECO:0000256" key="1">
    <source>
        <dbReference type="SAM" id="Phobius"/>
    </source>
</evidence>
<sequence length="200" mass="21733">MADMTDAKRATNKWSRLIHVYTSMAALLLVLFFGITGITLNHPTWSIGDSSNTATETGVLPMSPKANGAVDYLTVSEFARNELGVRGQVEGFDSTGTSASIRYRQPGYAADLTFSTTSGQYELVTEQQGMFWGVMNDLHKGRSAGSSWKWLIDIAGLLLVVISISGLVMQLFLRKRRTAALIVSGVGVVVVLILIWITLS</sequence>
<keyword evidence="1" id="KW-0812">Transmembrane</keyword>
<feature type="transmembrane region" description="Helical" evidence="1">
    <location>
        <begin position="20"/>
        <end position="40"/>
    </location>
</feature>
<reference evidence="2" key="1">
    <citation type="submission" date="2020-05" db="EMBL/GenBank/DDBJ databases">
        <authorList>
            <person name="Chiriac C."/>
            <person name="Salcher M."/>
            <person name="Ghai R."/>
            <person name="Kavagutti S V."/>
        </authorList>
    </citation>
    <scope>NUCLEOTIDE SEQUENCE</scope>
</reference>
<dbReference type="Pfam" id="PF16357">
    <property type="entry name" value="PepSY_TM_like_2"/>
    <property type="match status" value="1"/>
</dbReference>
<proteinExistence type="predicted"/>
<feature type="transmembrane region" description="Helical" evidence="1">
    <location>
        <begin position="150"/>
        <end position="173"/>
    </location>
</feature>
<feature type="transmembrane region" description="Helical" evidence="1">
    <location>
        <begin position="180"/>
        <end position="199"/>
    </location>
</feature>
<evidence type="ECO:0000313" key="2">
    <source>
        <dbReference type="EMBL" id="CAB4563057.1"/>
    </source>
</evidence>
<keyword evidence="1" id="KW-1133">Transmembrane helix</keyword>
<protein>
    <submittedName>
        <fullName evidence="2">Unannotated protein</fullName>
    </submittedName>
</protein>
<name>A0A6J6DG21_9ZZZZ</name>
<dbReference type="InterPro" id="IPR032307">
    <property type="entry name" value="PepSY_TM-like_2"/>
</dbReference>
<dbReference type="PANTHER" id="PTHR40115">
    <property type="entry name" value="INNER MEMBRANE PROTEIN WITH PEPSY TM HELIX"/>
    <property type="match status" value="1"/>
</dbReference>
<dbReference type="EMBL" id="CAEZTG010000050">
    <property type="protein sequence ID" value="CAB4563057.1"/>
    <property type="molecule type" value="Genomic_DNA"/>
</dbReference>
<organism evidence="2">
    <name type="scientific">freshwater metagenome</name>
    <dbReference type="NCBI Taxonomy" id="449393"/>
    <lineage>
        <taxon>unclassified sequences</taxon>
        <taxon>metagenomes</taxon>
        <taxon>ecological metagenomes</taxon>
    </lineage>
</organism>
<dbReference type="AlphaFoldDB" id="A0A6J6DG21"/>
<accession>A0A6J6DG21</accession>
<keyword evidence="1" id="KW-0472">Membrane</keyword>
<dbReference type="PANTHER" id="PTHR40115:SF1">
    <property type="entry name" value="INNER MEMBRANE PROTEIN WITH PEPSY TM HELIX"/>
    <property type="match status" value="1"/>
</dbReference>
<gene>
    <name evidence="2" type="ORF">UFOPK1603_00701</name>
</gene>